<sequence>MLHQKDTFILVILGSSAMHESQSTNQKNMIKYDNYSLSSYSVLIKRLATNHLGIDKQHVCIFAKGENNDFNIASINPFISVQLTLNEIYKIKISKSELEFTPFRNLDDLFYKMGSYFKNFGDNPNKDIILFMYDHGDEDSFGELNYLKFYLGFLQQIPHSSLQIFNESCKSNSMILKIKRYYTITEIINSGTSYKELSFAAKVASDIYPKGSLKECNELISLENEYYKFFKKEKIPYYFLINSNDHFHEKEINQINDKFRSSFKDKTDLFFKIFESFNKLFPILPHDYTFIHSMFQKGIDAVKNALSKINCTNSGLLIIFKDLTLNGVGFPDILYKKHENHLIVTSSNERGSSPSFGTINAKDIDNANCKIIPGSPAMGAFIIERLMFNSSFLNQSASSIINIKNIENLVYGNDEKLIMEYAVQCPQDQCPSGKSNKKLWIRLNINCWKSNNISEKESSLKADIFDKLKYIQSIMKNIGFTLASKCQIHFSEEGYCTTKKMQPYFENQKRNVIGVRLVNRDQDENYKYDECHFTEDDYYSEDGQSIMHSCSSNNSSQNSSSDDIIPNFSSNILKIDYDMPLNQSYIDIIKKKIKKLDQMYFPEGIFKVFQTELDEIIKYQKIQLKSNQKDQDIIYIRSELNEWTGHFFPTYLLGGKKDELFNLFDEFTNKYQLTHEDIKNIFCRCMDVADQIVTPLKYRRKKTAFFEDRLKTTI</sequence>
<comment type="caution">
    <text evidence="3">The sequence shown here is derived from an EMBL/GenBank/DDBJ whole genome shotgun (WGS) entry which is preliminary data.</text>
</comment>
<evidence type="ECO:0000313" key="4">
    <source>
        <dbReference type="Proteomes" id="UP001470230"/>
    </source>
</evidence>
<protein>
    <recommendedName>
        <fullName evidence="5">Caspase family p20 domain-containing protein</fullName>
    </recommendedName>
</protein>
<name>A0ABR2H5W7_9EUKA</name>
<accession>A0ABR2H5W7</accession>
<dbReference type="EMBL" id="JAPFFF010000041">
    <property type="protein sequence ID" value="KAK8841591.1"/>
    <property type="molecule type" value="Genomic_DNA"/>
</dbReference>
<dbReference type="Proteomes" id="UP001470230">
    <property type="component" value="Unassembled WGS sequence"/>
</dbReference>
<evidence type="ECO:0000313" key="1">
    <source>
        <dbReference type="EMBL" id="KAK8841591.1"/>
    </source>
</evidence>
<proteinExistence type="predicted"/>
<organism evidence="3 4">
    <name type="scientific">Tritrichomonas musculus</name>
    <dbReference type="NCBI Taxonomy" id="1915356"/>
    <lineage>
        <taxon>Eukaryota</taxon>
        <taxon>Metamonada</taxon>
        <taxon>Parabasalia</taxon>
        <taxon>Tritrichomonadida</taxon>
        <taxon>Tritrichomonadidae</taxon>
        <taxon>Tritrichomonas</taxon>
    </lineage>
</organism>
<dbReference type="EMBL" id="JAPFFF010000041">
    <property type="protein sequence ID" value="KAK8841609.1"/>
    <property type="molecule type" value="Genomic_DNA"/>
</dbReference>
<gene>
    <name evidence="1" type="ORF">M9Y10_027216</name>
    <name evidence="2" type="ORF">M9Y10_027224</name>
    <name evidence="3" type="ORF">M9Y10_027234</name>
</gene>
<evidence type="ECO:0000313" key="2">
    <source>
        <dbReference type="EMBL" id="KAK8841599.1"/>
    </source>
</evidence>
<reference evidence="3 4" key="1">
    <citation type="submission" date="2024-04" db="EMBL/GenBank/DDBJ databases">
        <title>Tritrichomonas musculus Genome.</title>
        <authorList>
            <person name="Alves-Ferreira E."/>
            <person name="Grigg M."/>
            <person name="Lorenzi H."/>
            <person name="Galac M."/>
        </authorList>
    </citation>
    <scope>NUCLEOTIDE SEQUENCE [LARGE SCALE GENOMIC DNA]</scope>
    <source>
        <strain evidence="3 4">EAF2021</strain>
    </source>
</reference>
<evidence type="ECO:0000313" key="3">
    <source>
        <dbReference type="EMBL" id="KAK8841609.1"/>
    </source>
</evidence>
<evidence type="ECO:0008006" key="5">
    <source>
        <dbReference type="Google" id="ProtNLM"/>
    </source>
</evidence>
<dbReference type="EMBL" id="JAPFFF010000041">
    <property type="protein sequence ID" value="KAK8841599.1"/>
    <property type="molecule type" value="Genomic_DNA"/>
</dbReference>
<keyword evidence="4" id="KW-1185">Reference proteome</keyword>